<dbReference type="RefSeq" id="WP_140882891.1">
    <property type="nucleotide sequence ID" value="NZ_RCZP01000008.1"/>
</dbReference>
<dbReference type="PANTHER" id="PTHR30349">
    <property type="entry name" value="PHAGE INTEGRASE-RELATED"/>
    <property type="match status" value="1"/>
</dbReference>
<dbReference type="SUPFAM" id="SSF56349">
    <property type="entry name" value="DNA breaking-rejoining enzymes"/>
    <property type="match status" value="1"/>
</dbReference>
<keyword evidence="5" id="KW-1185">Reference proteome</keyword>
<reference evidence="4 5" key="1">
    <citation type="journal article" date="2019" name="Environ. Microbiol.">
        <title>Species interactions and distinct microbial communities in high Arctic permafrost affected cryosols are associated with the CH4 and CO2 gas fluxes.</title>
        <authorList>
            <person name="Altshuler I."/>
            <person name="Hamel J."/>
            <person name="Turney S."/>
            <person name="Magnuson E."/>
            <person name="Levesque R."/>
            <person name="Greer C."/>
            <person name="Whyte L.G."/>
        </authorList>
    </citation>
    <scope>NUCLEOTIDE SEQUENCE [LARGE SCALE GENOMIC DNA]</scope>
    <source>
        <strain evidence="4 5">S9.3B</strain>
    </source>
</reference>
<dbReference type="Proteomes" id="UP000317078">
    <property type="component" value="Unassembled WGS sequence"/>
</dbReference>
<dbReference type="Pfam" id="PF00589">
    <property type="entry name" value="Phage_integrase"/>
    <property type="match status" value="1"/>
</dbReference>
<dbReference type="InterPro" id="IPR011010">
    <property type="entry name" value="DNA_brk_join_enz"/>
</dbReference>
<evidence type="ECO:0000259" key="3">
    <source>
        <dbReference type="PROSITE" id="PS51898"/>
    </source>
</evidence>
<dbReference type="GO" id="GO:0006310">
    <property type="term" value="P:DNA recombination"/>
    <property type="evidence" value="ECO:0007669"/>
    <property type="project" value="UniProtKB-KW"/>
</dbReference>
<proteinExistence type="predicted"/>
<keyword evidence="2" id="KW-0233">DNA recombination</keyword>
<name>A0A502G7S2_9PROT</name>
<protein>
    <recommendedName>
        <fullName evidence="3">Tyr recombinase domain-containing protein</fullName>
    </recommendedName>
</protein>
<dbReference type="InterPro" id="IPR002104">
    <property type="entry name" value="Integrase_catalytic"/>
</dbReference>
<evidence type="ECO:0000313" key="5">
    <source>
        <dbReference type="Proteomes" id="UP000317078"/>
    </source>
</evidence>
<dbReference type="GO" id="GO:0015074">
    <property type="term" value="P:DNA integration"/>
    <property type="evidence" value="ECO:0007669"/>
    <property type="project" value="UniProtKB-KW"/>
</dbReference>
<dbReference type="InterPro" id="IPR013762">
    <property type="entry name" value="Integrase-like_cat_sf"/>
</dbReference>
<dbReference type="GO" id="GO:0003677">
    <property type="term" value="F:DNA binding"/>
    <property type="evidence" value="ECO:0007669"/>
    <property type="project" value="InterPro"/>
</dbReference>
<feature type="domain" description="Tyr recombinase" evidence="3">
    <location>
        <begin position="183"/>
        <end position="400"/>
    </location>
</feature>
<evidence type="ECO:0000313" key="4">
    <source>
        <dbReference type="EMBL" id="TPG57440.1"/>
    </source>
</evidence>
<dbReference type="EMBL" id="RCZP01000008">
    <property type="protein sequence ID" value="TPG57440.1"/>
    <property type="molecule type" value="Genomic_DNA"/>
</dbReference>
<dbReference type="AlphaFoldDB" id="A0A502G7S2"/>
<gene>
    <name evidence="4" type="ORF">EAH89_10940</name>
</gene>
<keyword evidence="1" id="KW-0229">DNA integration</keyword>
<dbReference type="OrthoDB" id="9801717at2"/>
<evidence type="ECO:0000256" key="1">
    <source>
        <dbReference type="ARBA" id="ARBA00022908"/>
    </source>
</evidence>
<dbReference type="InterPro" id="IPR050090">
    <property type="entry name" value="Tyrosine_recombinase_XerCD"/>
</dbReference>
<sequence>MGGRVRTVFLVGDQAIEEGVPAAFRGVPLLIGEDGNPDWWVNEYLLARRNGDWAPEQPQQGIYVEIAGRAVLRADLGYLRNRAYQLDVLRRWCSRNGVTYKTIGEQDLENFAEDLEEGRATQGGIGLRLQSVNQYLTSAVDFLNFAAKRGLRDLLSLRMFKVRGNQGAPVLRPAIIRRVNPAEITDWYTEGQVDTFIEALDTSALKLAARIFHRMGLRLSEVLLLKVSDFPEISDFRKDPSRRSIRIQGKFKRFRRVELDADVLPAIIRYRDFDRRLVERKSKTKTDILLIETASQGTVSPLKHRRVQKAFTAARRLTGYQGLSPHMLRHHYAAHYLLRAWKRRSDQGGIMAYAFERTAGEAILSTDLLRLKENLGHARLETTIGYLNGVSYLLGSKLPEIFAAELDGDDK</sequence>
<dbReference type="PROSITE" id="PS51898">
    <property type="entry name" value="TYR_RECOMBINASE"/>
    <property type="match status" value="1"/>
</dbReference>
<comment type="caution">
    <text evidence="4">The sequence shown here is derived from an EMBL/GenBank/DDBJ whole genome shotgun (WGS) entry which is preliminary data.</text>
</comment>
<dbReference type="Gene3D" id="1.10.443.10">
    <property type="entry name" value="Intergrase catalytic core"/>
    <property type="match status" value="1"/>
</dbReference>
<dbReference type="PANTHER" id="PTHR30349:SF64">
    <property type="entry name" value="PROPHAGE INTEGRASE INTD-RELATED"/>
    <property type="match status" value="1"/>
</dbReference>
<organism evidence="4 5">
    <name type="scientific">Muricoccus nepalensis</name>
    <dbReference type="NCBI Taxonomy" id="1854500"/>
    <lineage>
        <taxon>Bacteria</taxon>
        <taxon>Pseudomonadati</taxon>
        <taxon>Pseudomonadota</taxon>
        <taxon>Alphaproteobacteria</taxon>
        <taxon>Acetobacterales</taxon>
        <taxon>Roseomonadaceae</taxon>
        <taxon>Muricoccus</taxon>
    </lineage>
</organism>
<evidence type="ECO:0000256" key="2">
    <source>
        <dbReference type="ARBA" id="ARBA00023172"/>
    </source>
</evidence>
<accession>A0A502G7S2</accession>